<dbReference type="Pfam" id="PF16548">
    <property type="entry name" value="FlgT_N"/>
    <property type="match status" value="1"/>
</dbReference>
<dbReference type="Pfam" id="PF16538">
    <property type="entry name" value="FlgT_C"/>
    <property type="match status" value="1"/>
</dbReference>
<feature type="domain" description="Flagellar assembly protein T N-terminal" evidence="4">
    <location>
        <begin position="26"/>
        <end position="112"/>
    </location>
</feature>
<evidence type="ECO:0000259" key="4">
    <source>
        <dbReference type="Pfam" id="PF16548"/>
    </source>
</evidence>
<evidence type="ECO:0000313" key="6">
    <source>
        <dbReference type="Proteomes" id="UP000239007"/>
    </source>
</evidence>
<feature type="chain" id="PRO_5015478663" description="Flagellar biosynthesis protein FlgT" evidence="1">
    <location>
        <begin position="26"/>
        <end position="398"/>
    </location>
</feature>
<dbReference type="InterPro" id="IPR038180">
    <property type="entry name" value="FlgT_N_sf"/>
</dbReference>
<dbReference type="Gene3D" id="3.40.50.10610">
    <property type="entry name" value="ABC-type transport auxiliary lipoprotein component"/>
    <property type="match status" value="1"/>
</dbReference>
<evidence type="ECO:0000256" key="1">
    <source>
        <dbReference type="SAM" id="SignalP"/>
    </source>
</evidence>
<evidence type="ECO:0000259" key="2">
    <source>
        <dbReference type="Pfam" id="PF16538"/>
    </source>
</evidence>
<feature type="domain" description="Flagellar assembly protein T middle" evidence="3">
    <location>
        <begin position="117"/>
        <end position="271"/>
    </location>
</feature>
<evidence type="ECO:0000259" key="3">
    <source>
        <dbReference type="Pfam" id="PF16539"/>
    </source>
</evidence>
<proteinExistence type="predicted"/>
<evidence type="ECO:0008006" key="7">
    <source>
        <dbReference type="Google" id="ProtNLM"/>
    </source>
</evidence>
<keyword evidence="1" id="KW-0732">Signal</keyword>
<dbReference type="Pfam" id="PF16539">
    <property type="entry name" value="FlgT_M"/>
    <property type="match status" value="1"/>
</dbReference>
<feature type="signal peptide" evidence="1">
    <location>
        <begin position="1"/>
        <end position="25"/>
    </location>
</feature>
<dbReference type="InterPro" id="IPR032370">
    <property type="entry name" value="FlgT_N"/>
</dbReference>
<dbReference type="OrthoDB" id="8778507at2"/>
<feature type="domain" description="Flagellar assembly protein T C-terminal" evidence="2">
    <location>
        <begin position="316"/>
        <end position="389"/>
    </location>
</feature>
<accession>A0A2S7UYJ1</accession>
<reference evidence="5 6" key="1">
    <citation type="submission" date="2016-12" db="EMBL/GenBank/DDBJ databases">
        <title>Diversity of luminous bacteria.</title>
        <authorList>
            <person name="Yoshizawa S."/>
            <person name="Kogure K."/>
        </authorList>
    </citation>
    <scope>NUCLEOTIDE SEQUENCE [LARGE SCALE GENOMIC DNA]</scope>
    <source>
        <strain evidence="5 6">SA4-48</strain>
    </source>
</reference>
<dbReference type="Gene3D" id="3.30.1660.40">
    <property type="entry name" value="FlgT, N-terminal domain"/>
    <property type="match status" value="1"/>
</dbReference>
<evidence type="ECO:0000313" key="5">
    <source>
        <dbReference type="EMBL" id="PQJ55066.1"/>
    </source>
</evidence>
<name>A0A2S7UYJ1_9GAMM</name>
<dbReference type="Proteomes" id="UP000239007">
    <property type="component" value="Unassembled WGS sequence"/>
</dbReference>
<keyword evidence="6" id="KW-1185">Reference proteome</keyword>
<dbReference type="AlphaFoldDB" id="A0A2S7UYJ1"/>
<organism evidence="5 6">
    <name type="scientific">Psychrosphaera saromensis</name>
    <dbReference type="NCBI Taxonomy" id="716813"/>
    <lineage>
        <taxon>Bacteria</taxon>
        <taxon>Pseudomonadati</taxon>
        <taxon>Pseudomonadota</taxon>
        <taxon>Gammaproteobacteria</taxon>
        <taxon>Alteromonadales</taxon>
        <taxon>Pseudoalteromonadaceae</taxon>
        <taxon>Psychrosphaera</taxon>
    </lineage>
</organism>
<dbReference type="InterPro" id="IPR032386">
    <property type="entry name" value="FlgT_M"/>
</dbReference>
<dbReference type="Gene3D" id="2.40.10.410">
    <property type="entry name" value="FlgT, C-terminal domain"/>
    <property type="match status" value="1"/>
</dbReference>
<comment type="caution">
    <text evidence="5">The sequence shown here is derived from an EMBL/GenBank/DDBJ whole genome shotgun (WGS) entry which is preliminary data.</text>
</comment>
<sequence>MLNNMTVTKICLTVALMLNVTIANAQWYEATGQAKVRNGDYKSAKTRALQDAVKQAMLFSGANVSSVQKISKGLLVDDQLQVQALGIVDQIEIVEERQSGDMFTITVRADIFAENEECHSSEFSKKVAITQFPIQHWADANIGNLYPLEKEIPRKIQTLLKNEANGIYPVTWLDKKLNVNNDFEQQGQMRHELIDAVANSANTQFVMFGRITDLSFGVETNDYKFWQDDKFERFFALDILVANALTHEVLYQNRYNTEAEWGIPKNQQVNVTSQNFWHDSYGVAIENLLSDMRNDLVAVFSCQKLQSKIMSVKDGGKIQLNIGRAQGVNIGQEYHVSYRADSIDDRNNLLTNFVVSPYRVRITQVYQNTAIAESLDSAFMNNVQVNDVIELKDWDDAW</sequence>
<gene>
    <name evidence="5" type="ORF">BTO11_16335</name>
</gene>
<dbReference type="InterPro" id="IPR032388">
    <property type="entry name" value="FlgT_C"/>
</dbReference>
<dbReference type="EMBL" id="MSCH01000003">
    <property type="protein sequence ID" value="PQJ55066.1"/>
    <property type="molecule type" value="Genomic_DNA"/>
</dbReference>
<dbReference type="InterPro" id="IPR038165">
    <property type="entry name" value="FlgT_C_sf"/>
</dbReference>
<protein>
    <recommendedName>
        <fullName evidence="7">Flagellar biosynthesis protein FlgT</fullName>
    </recommendedName>
</protein>